<dbReference type="Pfam" id="PF02413">
    <property type="entry name" value="Caudo_TAP"/>
    <property type="match status" value="1"/>
</dbReference>
<dbReference type="GeneID" id="26627575"/>
<dbReference type="EMBL" id="KP202158">
    <property type="protein sequence ID" value="AJD82061.1"/>
    <property type="molecule type" value="Genomic_DNA"/>
</dbReference>
<organism evidence="4 5">
    <name type="scientific">Yersinia phage vB_YenM_TG1</name>
    <dbReference type="NCBI Taxonomy" id="1589265"/>
    <lineage>
        <taxon>Viruses</taxon>
        <taxon>Duplodnaviria</taxon>
        <taxon>Heunggongvirae</taxon>
        <taxon>Uroviricota</taxon>
        <taxon>Caudoviricetes</taxon>
        <taxon>Pantevenvirales</taxon>
        <taxon>Straboviridae</taxon>
        <taxon>Tevenvirinae</taxon>
        <taxon>Tegunavirus</taxon>
        <taxon>Tegunavirus yenmtg1</taxon>
    </lineage>
</organism>
<dbReference type="Proteomes" id="UP000031805">
    <property type="component" value="Segment"/>
</dbReference>
<proteinExistence type="inferred from homology"/>
<evidence type="ECO:0000313" key="4">
    <source>
        <dbReference type="EMBL" id="AJD82061.1"/>
    </source>
</evidence>
<evidence type="ECO:0000256" key="1">
    <source>
        <dbReference type="ARBA" id="ARBA00008579"/>
    </source>
</evidence>
<keyword evidence="2" id="KW-1245">Viral tail assembly</keyword>
<name>A0A0B5A4Q9_9CAUD</name>
<dbReference type="KEGG" id="vg:26627575"/>
<evidence type="ECO:0008006" key="6">
    <source>
        <dbReference type="Google" id="ProtNLM"/>
    </source>
</evidence>
<dbReference type="InterPro" id="IPR003458">
    <property type="entry name" value="Phage_T4_Gp38_tail_assem"/>
</dbReference>
<evidence type="ECO:0000256" key="2">
    <source>
        <dbReference type="ARBA" id="ARBA00022465"/>
    </source>
</evidence>
<sequence>MKTKILKHIKGIKWSHNEDGGAYYKDVNGVDWYQQRNALPEGKIVVVVDSATNLVMAVIDSEPGKISLPVPLLCESVDVYQLECDMTTKKFESSYWNFENGQFVEVIKRNTPEENKTIQSQIIAECNTNIDILRDKVEYNLASDEDKKLLDIIKMYRIAVYDLDMANPTWPIKPF</sequence>
<gene>
    <name evidence="4" type="ORF">YenMTG1_251</name>
</gene>
<dbReference type="RefSeq" id="YP_009200512.1">
    <property type="nucleotide sequence ID" value="NC_028820.1"/>
</dbReference>
<protein>
    <recommendedName>
        <fullName evidence="6">Tail fiber assembly protein</fullName>
    </recommendedName>
</protein>
<evidence type="ECO:0000256" key="3">
    <source>
        <dbReference type="ARBA" id="ARBA00023138"/>
    </source>
</evidence>
<evidence type="ECO:0000313" key="5">
    <source>
        <dbReference type="Proteomes" id="UP000031805"/>
    </source>
</evidence>
<reference evidence="4 5" key="1">
    <citation type="submission" date="2014-11" db="EMBL/GenBank/DDBJ databases">
        <title>Complete genome sequence of vB_YenM_TG1, a broad host range bacteriophage which infects Yersinia enterocolitica.</title>
        <authorList>
            <person name="Leon-Velarde C.G."/>
            <person name="Kropinski A.M."/>
            <person name="Chen S."/>
            <person name="Griffiths M.W."/>
            <person name="Odumeru J.A."/>
        </authorList>
    </citation>
    <scope>NUCLEOTIDE SEQUENCE [LARGE SCALE GENOMIC DNA]</scope>
</reference>
<comment type="similarity">
    <text evidence="1">Belongs to the tfa family.</text>
</comment>
<keyword evidence="2" id="KW-1188">Viral release from host cell</keyword>
<accession>A0A0B5A4Q9</accession>
<dbReference type="GO" id="GO:0098004">
    <property type="term" value="P:virus tail fiber assembly"/>
    <property type="evidence" value="ECO:0007669"/>
    <property type="project" value="UniProtKB-KW"/>
</dbReference>
<keyword evidence="5" id="KW-1185">Reference proteome</keyword>
<keyword evidence="3" id="KW-1246">Viral tail fiber assembly</keyword>